<dbReference type="InterPro" id="IPR004464">
    <property type="entry name" value="FBPase_class-2/SBPase"/>
</dbReference>
<dbReference type="Gene3D" id="3.30.540.10">
    <property type="entry name" value="Fructose-1,6-Bisphosphatase, subunit A, domain 1"/>
    <property type="match status" value="1"/>
</dbReference>
<evidence type="ECO:0000256" key="2">
    <source>
        <dbReference type="ARBA" id="ARBA00004742"/>
    </source>
</evidence>
<evidence type="ECO:0000313" key="10">
    <source>
        <dbReference type="Proteomes" id="UP000635245"/>
    </source>
</evidence>
<dbReference type="Proteomes" id="UP000635245">
    <property type="component" value="Unassembled WGS sequence"/>
</dbReference>
<proteinExistence type="inferred from homology"/>
<keyword evidence="5" id="KW-0378">Hydrolase</keyword>
<evidence type="ECO:0000256" key="1">
    <source>
        <dbReference type="ARBA" id="ARBA00001273"/>
    </source>
</evidence>
<evidence type="ECO:0000256" key="8">
    <source>
        <dbReference type="PIRNR" id="PIRNR004532"/>
    </source>
</evidence>
<dbReference type="Pfam" id="PF03320">
    <property type="entry name" value="FBPase_glpX"/>
    <property type="match status" value="1"/>
</dbReference>
<evidence type="ECO:0000256" key="3">
    <source>
        <dbReference type="ARBA" id="ARBA00008989"/>
    </source>
</evidence>
<keyword evidence="10" id="KW-1185">Reference proteome</keyword>
<comment type="pathway">
    <text evidence="2">Carbohydrate biosynthesis; gluconeogenesis.</text>
</comment>
<dbReference type="AlphaFoldDB" id="A0A934R1L4"/>
<dbReference type="RefSeq" id="WP_200326289.1">
    <property type="nucleotide sequence ID" value="NZ_JAENJH010000019.1"/>
</dbReference>
<evidence type="ECO:0000256" key="5">
    <source>
        <dbReference type="ARBA" id="ARBA00022801"/>
    </source>
</evidence>
<evidence type="ECO:0000256" key="4">
    <source>
        <dbReference type="ARBA" id="ARBA00022723"/>
    </source>
</evidence>
<evidence type="ECO:0000256" key="7">
    <source>
        <dbReference type="ARBA" id="ARBA00023277"/>
    </source>
</evidence>
<dbReference type="GO" id="GO:0006094">
    <property type="term" value="P:gluconeogenesis"/>
    <property type="evidence" value="ECO:0007669"/>
    <property type="project" value="InterPro"/>
</dbReference>
<keyword evidence="6" id="KW-0464">Manganese</keyword>
<organism evidence="9 10">
    <name type="scientific">Prauserella cavernicola</name>
    <dbReference type="NCBI Taxonomy" id="2800127"/>
    <lineage>
        <taxon>Bacteria</taxon>
        <taxon>Bacillati</taxon>
        <taxon>Actinomycetota</taxon>
        <taxon>Actinomycetes</taxon>
        <taxon>Pseudonocardiales</taxon>
        <taxon>Pseudonocardiaceae</taxon>
        <taxon>Prauserella</taxon>
    </lineage>
</organism>
<dbReference type="GO" id="GO:0005829">
    <property type="term" value="C:cytosol"/>
    <property type="evidence" value="ECO:0007669"/>
    <property type="project" value="TreeGrafter"/>
</dbReference>
<protein>
    <recommendedName>
        <fullName evidence="8">Fructose-1,6-bisphosphatase</fullName>
    </recommendedName>
</protein>
<reference evidence="9" key="1">
    <citation type="submission" date="2020-12" db="EMBL/GenBank/DDBJ databases">
        <title>Prauserella sp. ASG 168, a novel actinomycete isolated from cave rock.</title>
        <authorList>
            <person name="Suriyachadkun C."/>
        </authorList>
    </citation>
    <scope>NUCLEOTIDE SEQUENCE</scope>
    <source>
        <strain evidence="9">ASG 168</strain>
    </source>
</reference>
<dbReference type="GO" id="GO:0042132">
    <property type="term" value="F:fructose 1,6-bisphosphate 1-phosphatase activity"/>
    <property type="evidence" value="ECO:0007669"/>
    <property type="project" value="UniProtKB-EC"/>
</dbReference>
<dbReference type="GO" id="GO:0046872">
    <property type="term" value="F:metal ion binding"/>
    <property type="evidence" value="ECO:0007669"/>
    <property type="project" value="UniProtKB-KW"/>
</dbReference>
<comment type="similarity">
    <text evidence="3 8">Belongs to the FBPase class 2 family.</text>
</comment>
<evidence type="ECO:0000313" key="9">
    <source>
        <dbReference type="EMBL" id="MBK1789409.1"/>
    </source>
</evidence>
<keyword evidence="4" id="KW-0479">Metal-binding</keyword>
<gene>
    <name evidence="9" type="ORF">JHE00_34205</name>
</gene>
<comment type="caution">
    <text evidence="9">The sequence shown here is derived from an EMBL/GenBank/DDBJ whole genome shotgun (WGS) entry which is preliminary data.</text>
</comment>
<accession>A0A934R1L4</accession>
<name>A0A934R1L4_9PSEU</name>
<sequence length="335" mass="34331">MSTQEWDASSFAATGAPDHTLALELVRVTEAAAMAAGRWVGRGEANSGGVAAAAAMHELIMSVPMRGVVVIGEGEKEESPVLFTGQEVGYGDRPVYDVAVSAGDGALSTARDVPCSVAAIAVAERGALHDPSPALLMEKLVVGPDCADVVDISRPVAENVRAVAATKGVGTSDVVAAVLNRPRNRELVREIRDTGAHVHLLEGGDVAGAIAAARPESPVDILLGTGGAKEGVLAAAALSCLGGSLQARLRPEVSGPETGPEFDQVLHTGDLVRGDHILFCATGVTGSELLHGVAHHSGLTTTQSIVLCSTPATVRLITAEHRPAGSHEREELRSA</sequence>
<dbReference type="SUPFAM" id="SSF56655">
    <property type="entry name" value="Carbohydrate phosphatase"/>
    <property type="match status" value="1"/>
</dbReference>
<dbReference type="PANTHER" id="PTHR30447">
    <property type="entry name" value="FRUCTOSE-1,6-BISPHOSPHATASE CLASS 2"/>
    <property type="match status" value="1"/>
</dbReference>
<comment type="catalytic activity">
    <reaction evidence="1">
        <text>beta-D-fructose 1,6-bisphosphate + H2O = beta-D-fructose 6-phosphate + phosphate</text>
        <dbReference type="Rhea" id="RHEA:11064"/>
        <dbReference type="ChEBI" id="CHEBI:15377"/>
        <dbReference type="ChEBI" id="CHEBI:32966"/>
        <dbReference type="ChEBI" id="CHEBI:43474"/>
        <dbReference type="ChEBI" id="CHEBI:57634"/>
        <dbReference type="EC" id="3.1.3.11"/>
    </reaction>
</comment>
<keyword evidence="7 8" id="KW-0119">Carbohydrate metabolism</keyword>
<dbReference type="GO" id="GO:0006071">
    <property type="term" value="P:glycerol metabolic process"/>
    <property type="evidence" value="ECO:0007669"/>
    <property type="project" value="InterPro"/>
</dbReference>
<dbReference type="EMBL" id="JAENJH010000019">
    <property type="protein sequence ID" value="MBK1789409.1"/>
    <property type="molecule type" value="Genomic_DNA"/>
</dbReference>
<dbReference type="PIRSF" id="PIRSF004532">
    <property type="entry name" value="GlpX"/>
    <property type="match status" value="1"/>
</dbReference>
<dbReference type="Gene3D" id="3.40.190.90">
    <property type="match status" value="1"/>
</dbReference>
<dbReference type="PANTHER" id="PTHR30447:SF0">
    <property type="entry name" value="FRUCTOSE-1,6-BISPHOSPHATASE 1 CLASS 2-RELATED"/>
    <property type="match status" value="1"/>
</dbReference>
<evidence type="ECO:0000256" key="6">
    <source>
        <dbReference type="ARBA" id="ARBA00023211"/>
    </source>
</evidence>
<dbReference type="GO" id="GO:0030388">
    <property type="term" value="P:fructose 1,6-bisphosphate metabolic process"/>
    <property type="evidence" value="ECO:0007669"/>
    <property type="project" value="TreeGrafter"/>
</dbReference>